<proteinExistence type="predicted"/>
<protein>
    <submittedName>
        <fullName evidence="2">Uncharacterized protein</fullName>
    </submittedName>
</protein>
<organism evidence="2 3">
    <name type="scientific">Chionoecetes opilio</name>
    <name type="common">Atlantic snow crab</name>
    <name type="synonym">Cancer opilio</name>
    <dbReference type="NCBI Taxonomy" id="41210"/>
    <lineage>
        <taxon>Eukaryota</taxon>
        <taxon>Metazoa</taxon>
        <taxon>Ecdysozoa</taxon>
        <taxon>Arthropoda</taxon>
        <taxon>Crustacea</taxon>
        <taxon>Multicrustacea</taxon>
        <taxon>Malacostraca</taxon>
        <taxon>Eumalacostraca</taxon>
        <taxon>Eucarida</taxon>
        <taxon>Decapoda</taxon>
        <taxon>Pleocyemata</taxon>
        <taxon>Brachyura</taxon>
        <taxon>Eubrachyura</taxon>
        <taxon>Majoidea</taxon>
        <taxon>Majidae</taxon>
        <taxon>Chionoecetes</taxon>
    </lineage>
</organism>
<feature type="region of interest" description="Disordered" evidence="1">
    <location>
        <begin position="30"/>
        <end position="61"/>
    </location>
</feature>
<dbReference type="EMBL" id="JACEEZ010024229">
    <property type="protein sequence ID" value="KAG0710402.1"/>
    <property type="molecule type" value="Genomic_DNA"/>
</dbReference>
<evidence type="ECO:0000313" key="2">
    <source>
        <dbReference type="EMBL" id="KAG0710402.1"/>
    </source>
</evidence>
<evidence type="ECO:0000256" key="1">
    <source>
        <dbReference type="SAM" id="MobiDB-lite"/>
    </source>
</evidence>
<name>A0A8J5CJZ2_CHIOP</name>
<comment type="caution">
    <text evidence="2">The sequence shown here is derived from an EMBL/GenBank/DDBJ whole genome shotgun (WGS) entry which is preliminary data.</text>
</comment>
<accession>A0A8J5CJZ2</accession>
<dbReference type="Proteomes" id="UP000770661">
    <property type="component" value="Unassembled WGS sequence"/>
</dbReference>
<sequence length="166" mass="19107">MVVMFVADLLKPLTNPEIFKSNFIWRKKGVRGRKGLHPKPPLHPGKTSSRRPANRSATETLPDRLPIIQHRGSHLPPNKRAFQYFLHLQSFPENTGNPKHQDLANKSGGYIPFWQMARIKTMKRQAAQLFFQGHLQKAQRLARKKGLERCPWGKRGPFVELDSLLT</sequence>
<gene>
    <name evidence="2" type="ORF">GWK47_022884</name>
</gene>
<reference evidence="2" key="1">
    <citation type="submission" date="2020-07" db="EMBL/GenBank/DDBJ databases">
        <title>The High-quality genome of the commercially important snow crab, Chionoecetes opilio.</title>
        <authorList>
            <person name="Jeong J.-H."/>
            <person name="Ryu S."/>
        </authorList>
    </citation>
    <scope>NUCLEOTIDE SEQUENCE</scope>
    <source>
        <strain evidence="2">MADBK_172401_WGS</strain>
        <tissue evidence="2">Digestive gland</tissue>
    </source>
</reference>
<keyword evidence="3" id="KW-1185">Reference proteome</keyword>
<dbReference type="AlphaFoldDB" id="A0A8J5CJZ2"/>
<evidence type="ECO:0000313" key="3">
    <source>
        <dbReference type="Proteomes" id="UP000770661"/>
    </source>
</evidence>